<keyword evidence="10" id="KW-0594">Phospholipid biosynthesis</keyword>
<organism evidence="15 16">
    <name type="scientific">Diutina rugosa</name>
    <name type="common">Yeast</name>
    <name type="synonym">Candida rugosa</name>
    <dbReference type="NCBI Taxonomy" id="5481"/>
    <lineage>
        <taxon>Eukaryota</taxon>
        <taxon>Fungi</taxon>
        <taxon>Dikarya</taxon>
        <taxon>Ascomycota</taxon>
        <taxon>Saccharomycotina</taxon>
        <taxon>Pichiomycetes</taxon>
        <taxon>Debaryomycetaceae</taxon>
        <taxon>Diutina</taxon>
    </lineage>
</organism>
<dbReference type="VEuPathDB" id="FungiDB:DIURU_000135"/>
<keyword evidence="7 14" id="KW-1133">Transmembrane helix</keyword>
<dbReference type="GO" id="GO:0006656">
    <property type="term" value="P:phosphatidylcholine biosynthetic process"/>
    <property type="evidence" value="ECO:0007669"/>
    <property type="project" value="TreeGrafter"/>
</dbReference>
<evidence type="ECO:0000256" key="7">
    <source>
        <dbReference type="ARBA" id="ARBA00022989"/>
    </source>
</evidence>
<name>A0A642V170_DIURU</name>
<keyword evidence="8" id="KW-0443">Lipid metabolism</keyword>
<evidence type="ECO:0000256" key="3">
    <source>
        <dbReference type="ARBA" id="ARBA00019082"/>
    </source>
</evidence>
<feature type="transmembrane region" description="Helical" evidence="14">
    <location>
        <begin position="260"/>
        <end position="278"/>
    </location>
</feature>
<dbReference type="Proteomes" id="UP000449547">
    <property type="component" value="Unassembled WGS sequence"/>
</dbReference>
<keyword evidence="16" id="KW-1185">Reference proteome</keyword>
<dbReference type="GO" id="GO:0016746">
    <property type="term" value="F:acyltransferase activity"/>
    <property type="evidence" value="ECO:0007669"/>
    <property type="project" value="UniProtKB-KW"/>
</dbReference>
<keyword evidence="4" id="KW-0444">Lipid biosynthesis</keyword>
<reference evidence="15 16" key="1">
    <citation type="submission" date="2019-07" db="EMBL/GenBank/DDBJ databases">
        <title>Genome assembly of two rare yeast pathogens: Diutina rugosa and Trichomonascus ciferrii.</title>
        <authorList>
            <person name="Mixao V."/>
            <person name="Saus E."/>
            <person name="Hansen A."/>
            <person name="Lass-Flor C."/>
            <person name="Gabaldon T."/>
        </authorList>
    </citation>
    <scope>NUCLEOTIDE SEQUENCE [LARGE SCALE GENOMIC DNA]</scope>
    <source>
        <strain evidence="15 16">CBS 613</strain>
    </source>
</reference>
<feature type="transmembrane region" description="Helical" evidence="14">
    <location>
        <begin position="220"/>
        <end position="240"/>
    </location>
</feature>
<dbReference type="PANTHER" id="PTHR31201">
    <property type="entry name" value="OS01G0585100 PROTEIN"/>
    <property type="match status" value="1"/>
</dbReference>
<evidence type="ECO:0000256" key="4">
    <source>
        <dbReference type="ARBA" id="ARBA00022516"/>
    </source>
</evidence>
<sequence length="449" mass="51657">MLSDVDSAAGSASVSPQLRPLSRNNSTISLGNVLFRDFDFGFNLDGAADKSRKKFHEMRSKTDRQLKSFKDYPKRKMGDVHRLQKELNAKVHEFDERIHSQLVSSNTEKAFYAFALCCIFVAGLIIGKYPEHFHVFHTCLFVLLMPIRFYTYFKMGYEYYLADLCYYVNLLVMAFLWLFPWSQNLFISVFSLSLGTLSFAVITWRNSLVLHSIEKTTSSFIHIMPPVTMFVIVHEIDPLYQQLRFSGVSNIASWDFAKGIWYTALTYSVWQVLYHYFITIRKARKIESGKVTSFTHLRKSKANSPLGRFVNSLPYNWMQIGAFTLIQFGYQMLTMLPCPIWFKYKHACGVFVFSVFAWACYNGATYYIDIFGKRFEKEVAKLKKEVAELEREKIQWSPQTQPQAMSEEGIVDIHLGDQTDNHSTTSTVSSGNNTNTATATGMQRAETTA</sequence>
<evidence type="ECO:0000256" key="11">
    <source>
        <dbReference type="ARBA" id="ARBA00023264"/>
    </source>
</evidence>
<accession>A0A642V170</accession>
<dbReference type="EMBL" id="SWFT01000005">
    <property type="protein sequence ID" value="KAA8908592.1"/>
    <property type="molecule type" value="Genomic_DNA"/>
</dbReference>
<feature type="transmembrane region" description="Helical" evidence="14">
    <location>
        <begin position="160"/>
        <end position="179"/>
    </location>
</feature>
<keyword evidence="5" id="KW-0808">Transferase</keyword>
<dbReference type="InterPro" id="IPR021261">
    <property type="entry name" value="GPCAT"/>
</dbReference>
<dbReference type="OrthoDB" id="406287at2759"/>
<evidence type="ECO:0000313" key="15">
    <source>
        <dbReference type="EMBL" id="KAA8908592.1"/>
    </source>
</evidence>
<evidence type="ECO:0000256" key="5">
    <source>
        <dbReference type="ARBA" id="ARBA00022679"/>
    </source>
</evidence>
<dbReference type="PANTHER" id="PTHR31201:SF1">
    <property type="entry name" value="GLYCEROPHOSPHOCHOLINE ACYLTRANSFERASE 1"/>
    <property type="match status" value="1"/>
</dbReference>
<dbReference type="GeneID" id="54778788"/>
<dbReference type="GO" id="GO:0016020">
    <property type="term" value="C:membrane"/>
    <property type="evidence" value="ECO:0007669"/>
    <property type="project" value="UniProtKB-SubCell"/>
</dbReference>
<evidence type="ECO:0000313" key="16">
    <source>
        <dbReference type="Proteomes" id="UP000449547"/>
    </source>
</evidence>
<keyword evidence="9 14" id="KW-0472">Membrane</keyword>
<comment type="similarity">
    <text evidence="2">Belongs to the GPC1 family.</text>
</comment>
<keyword evidence="12" id="KW-0012">Acyltransferase</keyword>
<dbReference type="RefSeq" id="XP_034015080.1">
    <property type="nucleotide sequence ID" value="XM_034153883.1"/>
</dbReference>
<keyword evidence="11" id="KW-1208">Phospholipid metabolism</keyword>
<keyword evidence="6 14" id="KW-0812">Transmembrane</keyword>
<evidence type="ECO:0000256" key="1">
    <source>
        <dbReference type="ARBA" id="ARBA00004141"/>
    </source>
</evidence>
<dbReference type="OMA" id="YIDYYGK"/>
<feature type="compositionally biased region" description="Low complexity" evidence="13">
    <location>
        <begin position="421"/>
        <end position="441"/>
    </location>
</feature>
<dbReference type="AlphaFoldDB" id="A0A642V170"/>
<evidence type="ECO:0000256" key="9">
    <source>
        <dbReference type="ARBA" id="ARBA00023136"/>
    </source>
</evidence>
<evidence type="ECO:0000256" key="10">
    <source>
        <dbReference type="ARBA" id="ARBA00023209"/>
    </source>
</evidence>
<protein>
    <recommendedName>
        <fullName evidence="3">Glycerophosphocholine acyltransferase 1</fullName>
    </recommendedName>
</protein>
<evidence type="ECO:0000256" key="8">
    <source>
        <dbReference type="ARBA" id="ARBA00023098"/>
    </source>
</evidence>
<evidence type="ECO:0000256" key="6">
    <source>
        <dbReference type="ARBA" id="ARBA00022692"/>
    </source>
</evidence>
<evidence type="ECO:0000256" key="2">
    <source>
        <dbReference type="ARBA" id="ARBA00006675"/>
    </source>
</evidence>
<gene>
    <name evidence="15" type="ORF">DIURU_000135</name>
</gene>
<feature type="transmembrane region" description="Helical" evidence="14">
    <location>
        <begin position="110"/>
        <end position="129"/>
    </location>
</feature>
<evidence type="ECO:0000256" key="12">
    <source>
        <dbReference type="ARBA" id="ARBA00023315"/>
    </source>
</evidence>
<evidence type="ECO:0000256" key="14">
    <source>
        <dbReference type="SAM" id="Phobius"/>
    </source>
</evidence>
<feature type="transmembrane region" description="Helical" evidence="14">
    <location>
        <begin position="185"/>
        <end position="208"/>
    </location>
</feature>
<feature type="transmembrane region" description="Helical" evidence="14">
    <location>
        <begin position="350"/>
        <end position="368"/>
    </location>
</feature>
<feature type="transmembrane region" description="Helical" evidence="14">
    <location>
        <begin position="135"/>
        <end position="153"/>
    </location>
</feature>
<comment type="caution">
    <text evidence="15">The sequence shown here is derived from an EMBL/GenBank/DDBJ whole genome shotgun (WGS) entry which is preliminary data.</text>
</comment>
<feature type="region of interest" description="Disordered" evidence="13">
    <location>
        <begin position="421"/>
        <end position="449"/>
    </location>
</feature>
<comment type="subcellular location">
    <subcellularLocation>
        <location evidence="1">Membrane</location>
        <topology evidence="1">Multi-pass membrane protein</topology>
    </subcellularLocation>
</comment>
<proteinExistence type="inferred from homology"/>
<evidence type="ECO:0000256" key="13">
    <source>
        <dbReference type="SAM" id="MobiDB-lite"/>
    </source>
</evidence>
<dbReference type="Pfam" id="PF10998">
    <property type="entry name" value="DUF2838"/>
    <property type="match status" value="1"/>
</dbReference>
<feature type="transmembrane region" description="Helical" evidence="14">
    <location>
        <begin position="309"/>
        <end position="330"/>
    </location>
</feature>